<dbReference type="SUPFAM" id="SSF51197">
    <property type="entry name" value="Clavaminate synthase-like"/>
    <property type="match status" value="1"/>
</dbReference>
<dbReference type="InterPro" id="IPR004574">
    <property type="entry name" value="Alkb"/>
</dbReference>
<dbReference type="EMBL" id="CAUOFW020001403">
    <property type="protein sequence ID" value="CAK9144557.1"/>
    <property type="molecule type" value="Genomic_DNA"/>
</dbReference>
<keyword evidence="4" id="KW-0560">Oxidoreductase</keyword>
<feature type="domain" description="Alpha-ketoglutarate-dependent dioxygenase AlkB-like" evidence="7">
    <location>
        <begin position="130"/>
        <end position="186"/>
    </location>
</feature>
<comment type="similarity">
    <text evidence="1">Belongs to the alkB family.</text>
</comment>
<sequence length="188" mass="21226">MILLKNYLALTEQVETVKKCQELGLGPGGFYQPGYQDGAKLRLQMMCLGLNWDPQTRKYEDRRLIDGSKPPGIPHEFSLLVKRAMTDSHDLLKKHCRISDAEDIIPQMSPDICIVNFYGTSGRLGLHQREVDKAEKVLLESGDVLIFGGKARHIFHGVLSIIPNSAPRALLEETNLRPGRLNLTFRQF</sequence>
<gene>
    <name evidence="8" type="ORF">ILEXP_LOCUS12308</name>
</gene>
<evidence type="ECO:0000256" key="5">
    <source>
        <dbReference type="ARBA" id="ARBA00023004"/>
    </source>
</evidence>
<feature type="domain" description="Alpha-ketoglutarate-dependent dioxygenase AlkB-like" evidence="7">
    <location>
        <begin position="1"/>
        <end position="128"/>
    </location>
</feature>
<dbReference type="PANTHER" id="PTHR16557:SF10">
    <property type="entry name" value="2-OXOGLUTARATE-DEPENDENT DIOXYGENASE FAMILY PROTEIN"/>
    <property type="match status" value="1"/>
</dbReference>
<protein>
    <recommendedName>
        <fullName evidence="7">Alpha-ketoglutarate-dependent dioxygenase AlkB-like domain-containing protein</fullName>
    </recommendedName>
</protein>
<dbReference type="PANTHER" id="PTHR16557">
    <property type="entry name" value="ALKYLATED DNA REPAIR PROTEIN ALKB-RELATED"/>
    <property type="match status" value="1"/>
</dbReference>
<evidence type="ECO:0000256" key="3">
    <source>
        <dbReference type="ARBA" id="ARBA00022964"/>
    </source>
</evidence>
<comment type="caution">
    <text evidence="8">The sequence shown here is derived from an EMBL/GenBank/DDBJ whole genome shotgun (WGS) entry which is preliminary data.</text>
</comment>
<dbReference type="InterPro" id="IPR037151">
    <property type="entry name" value="AlkB-like_sf"/>
</dbReference>
<evidence type="ECO:0000259" key="7">
    <source>
        <dbReference type="Pfam" id="PF13532"/>
    </source>
</evidence>
<evidence type="ECO:0000313" key="9">
    <source>
        <dbReference type="Proteomes" id="UP001642360"/>
    </source>
</evidence>
<keyword evidence="2 6" id="KW-0479">Metal-binding</keyword>
<evidence type="ECO:0000256" key="1">
    <source>
        <dbReference type="ARBA" id="ARBA00007879"/>
    </source>
</evidence>
<dbReference type="Proteomes" id="UP001642360">
    <property type="component" value="Unassembled WGS sequence"/>
</dbReference>
<comment type="cofactor">
    <cofactor evidence="6">
        <name>Fe(2+)</name>
        <dbReference type="ChEBI" id="CHEBI:29033"/>
    </cofactor>
    <text evidence="6">Binds 1 Fe(2+) ion per subunit.</text>
</comment>
<evidence type="ECO:0000313" key="8">
    <source>
        <dbReference type="EMBL" id="CAK9144557.1"/>
    </source>
</evidence>
<keyword evidence="5 6" id="KW-0408">Iron</keyword>
<accession>A0ABC8RJJ7</accession>
<evidence type="ECO:0000256" key="4">
    <source>
        <dbReference type="ARBA" id="ARBA00023002"/>
    </source>
</evidence>
<evidence type="ECO:0000256" key="2">
    <source>
        <dbReference type="ARBA" id="ARBA00022723"/>
    </source>
</evidence>
<dbReference type="Gene3D" id="2.60.120.590">
    <property type="entry name" value="Alpha-ketoglutarate-dependent dioxygenase AlkB-like"/>
    <property type="match status" value="2"/>
</dbReference>
<dbReference type="Pfam" id="PF13532">
    <property type="entry name" value="2OG-FeII_Oxy_2"/>
    <property type="match status" value="2"/>
</dbReference>
<dbReference type="GO" id="GO:0051213">
    <property type="term" value="F:dioxygenase activity"/>
    <property type="evidence" value="ECO:0007669"/>
    <property type="project" value="UniProtKB-KW"/>
</dbReference>
<reference evidence="8 9" key="1">
    <citation type="submission" date="2024-02" db="EMBL/GenBank/DDBJ databases">
        <authorList>
            <person name="Vignale AGUSTIN F."/>
            <person name="Sosa J E."/>
            <person name="Modenutti C."/>
        </authorList>
    </citation>
    <scope>NUCLEOTIDE SEQUENCE [LARGE SCALE GENOMIC DNA]</scope>
</reference>
<proteinExistence type="inferred from homology"/>
<dbReference type="GO" id="GO:0046872">
    <property type="term" value="F:metal ion binding"/>
    <property type="evidence" value="ECO:0007669"/>
    <property type="project" value="UniProtKB-KW"/>
</dbReference>
<feature type="binding site" evidence="6">
    <location>
        <position position="156"/>
    </location>
    <ligand>
        <name>Fe cation</name>
        <dbReference type="ChEBI" id="CHEBI:24875"/>
        <note>catalytic</note>
    </ligand>
</feature>
<name>A0ABC8RJJ7_9AQUA</name>
<keyword evidence="9" id="KW-1185">Reference proteome</keyword>
<dbReference type="InterPro" id="IPR027450">
    <property type="entry name" value="AlkB-like"/>
</dbReference>
<keyword evidence="3" id="KW-0223">Dioxygenase</keyword>
<dbReference type="AlphaFoldDB" id="A0ABC8RJJ7"/>
<evidence type="ECO:0000256" key="6">
    <source>
        <dbReference type="PIRSR" id="PIRSR604574-2"/>
    </source>
</evidence>
<organism evidence="8 9">
    <name type="scientific">Ilex paraguariensis</name>
    <name type="common">yerba mate</name>
    <dbReference type="NCBI Taxonomy" id="185542"/>
    <lineage>
        <taxon>Eukaryota</taxon>
        <taxon>Viridiplantae</taxon>
        <taxon>Streptophyta</taxon>
        <taxon>Embryophyta</taxon>
        <taxon>Tracheophyta</taxon>
        <taxon>Spermatophyta</taxon>
        <taxon>Magnoliopsida</taxon>
        <taxon>eudicotyledons</taxon>
        <taxon>Gunneridae</taxon>
        <taxon>Pentapetalae</taxon>
        <taxon>asterids</taxon>
        <taxon>campanulids</taxon>
        <taxon>Aquifoliales</taxon>
        <taxon>Aquifoliaceae</taxon>
        <taxon>Ilex</taxon>
    </lineage>
</organism>